<protein>
    <submittedName>
        <fullName evidence="1">Uncharacterized protein</fullName>
    </submittedName>
</protein>
<reference evidence="2" key="1">
    <citation type="journal article" date="2022" name="Mol. Ecol. Resour.">
        <title>The genomes of chicory, endive, great burdock and yacon provide insights into Asteraceae palaeo-polyploidization history and plant inulin production.</title>
        <authorList>
            <person name="Fan W."/>
            <person name="Wang S."/>
            <person name="Wang H."/>
            <person name="Wang A."/>
            <person name="Jiang F."/>
            <person name="Liu H."/>
            <person name="Zhao H."/>
            <person name="Xu D."/>
            <person name="Zhang Y."/>
        </authorList>
    </citation>
    <scope>NUCLEOTIDE SEQUENCE [LARGE SCALE GENOMIC DNA]</scope>
    <source>
        <strain evidence="2">cv. Niubang</strain>
    </source>
</reference>
<proteinExistence type="predicted"/>
<name>A0ACB8ZWS3_ARCLA</name>
<gene>
    <name evidence="1" type="ORF">L6452_27581</name>
</gene>
<comment type="caution">
    <text evidence="1">The sequence shown here is derived from an EMBL/GenBank/DDBJ whole genome shotgun (WGS) entry which is preliminary data.</text>
</comment>
<evidence type="ECO:0000313" key="1">
    <source>
        <dbReference type="EMBL" id="KAI3702008.1"/>
    </source>
</evidence>
<evidence type="ECO:0000313" key="2">
    <source>
        <dbReference type="Proteomes" id="UP001055879"/>
    </source>
</evidence>
<sequence length="238" mass="26176">MADVTNGSYVIKNEYQVFVTFVTDNFSGFQSLVKSYVEATKTALSTLASKIDSLATEVKSNSTKLIELQGNASQSTTPLIPSILQTTLNSLSLSFSLSIDLKVVKDIAEALRKSTSVTTSPALTTKDPQRELVKVQQITTNQIQALRPTDYITHEKITDIGQKVIEDITGFIRAITAANASYVKDFKASVGMFRFKSEAEVAYLQGICDDIYDKLEMARRNLPRTKKPPTTCQAEGTQ</sequence>
<dbReference type="EMBL" id="CM042055">
    <property type="protein sequence ID" value="KAI3702008.1"/>
    <property type="molecule type" value="Genomic_DNA"/>
</dbReference>
<accession>A0ACB8ZWS3</accession>
<keyword evidence="2" id="KW-1185">Reference proteome</keyword>
<reference evidence="1 2" key="2">
    <citation type="journal article" date="2022" name="Mol. Ecol. Resour.">
        <title>The genomes of chicory, endive, great burdock and yacon provide insights into Asteraceae paleo-polyploidization history and plant inulin production.</title>
        <authorList>
            <person name="Fan W."/>
            <person name="Wang S."/>
            <person name="Wang H."/>
            <person name="Wang A."/>
            <person name="Jiang F."/>
            <person name="Liu H."/>
            <person name="Zhao H."/>
            <person name="Xu D."/>
            <person name="Zhang Y."/>
        </authorList>
    </citation>
    <scope>NUCLEOTIDE SEQUENCE [LARGE SCALE GENOMIC DNA]</scope>
    <source>
        <strain evidence="2">cv. Niubang</strain>
    </source>
</reference>
<dbReference type="Proteomes" id="UP001055879">
    <property type="component" value="Linkage Group LG09"/>
</dbReference>
<organism evidence="1 2">
    <name type="scientific">Arctium lappa</name>
    <name type="common">Greater burdock</name>
    <name type="synonym">Lappa major</name>
    <dbReference type="NCBI Taxonomy" id="4217"/>
    <lineage>
        <taxon>Eukaryota</taxon>
        <taxon>Viridiplantae</taxon>
        <taxon>Streptophyta</taxon>
        <taxon>Embryophyta</taxon>
        <taxon>Tracheophyta</taxon>
        <taxon>Spermatophyta</taxon>
        <taxon>Magnoliopsida</taxon>
        <taxon>eudicotyledons</taxon>
        <taxon>Gunneridae</taxon>
        <taxon>Pentapetalae</taxon>
        <taxon>asterids</taxon>
        <taxon>campanulids</taxon>
        <taxon>Asterales</taxon>
        <taxon>Asteraceae</taxon>
        <taxon>Carduoideae</taxon>
        <taxon>Cardueae</taxon>
        <taxon>Arctiinae</taxon>
        <taxon>Arctium</taxon>
    </lineage>
</organism>